<dbReference type="AlphaFoldDB" id="A0AA37QBI6"/>
<dbReference type="PANTHER" id="PTHR30349:SF81">
    <property type="entry name" value="TYROSINE RECOMBINASE XERC"/>
    <property type="match status" value="1"/>
</dbReference>
<dbReference type="PANTHER" id="PTHR30349">
    <property type="entry name" value="PHAGE INTEGRASE-RELATED"/>
    <property type="match status" value="1"/>
</dbReference>
<evidence type="ECO:0000313" key="4">
    <source>
        <dbReference type="Proteomes" id="UP001165663"/>
    </source>
</evidence>
<feature type="domain" description="Tyr recombinase" evidence="2">
    <location>
        <begin position="360"/>
        <end position="560"/>
    </location>
</feature>
<dbReference type="EMBL" id="BRXE01000138">
    <property type="protein sequence ID" value="GLB86399.1"/>
    <property type="molecule type" value="Genomic_DNA"/>
</dbReference>
<dbReference type="Gene3D" id="1.10.443.10">
    <property type="entry name" value="Intergrase catalytic core"/>
    <property type="match status" value="1"/>
</dbReference>
<evidence type="ECO:0000313" key="3">
    <source>
        <dbReference type="EMBL" id="GLB86399.1"/>
    </source>
</evidence>
<dbReference type="InterPro" id="IPR002104">
    <property type="entry name" value="Integrase_catalytic"/>
</dbReference>
<evidence type="ECO:0000259" key="2">
    <source>
        <dbReference type="PROSITE" id="PS51898"/>
    </source>
</evidence>
<dbReference type="InterPro" id="IPR013762">
    <property type="entry name" value="Integrase-like_cat_sf"/>
</dbReference>
<accession>A0AA37QBI6</accession>
<dbReference type="RefSeq" id="WP_081230460.1">
    <property type="nucleotide sequence ID" value="NZ_BRXE01000138.1"/>
</dbReference>
<name>A0AA37QBI6_9MYCO</name>
<evidence type="ECO:0000256" key="1">
    <source>
        <dbReference type="ARBA" id="ARBA00023172"/>
    </source>
</evidence>
<keyword evidence="1" id="KW-0233">DNA recombination</keyword>
<comment type="caution">
    <text evidence="3">The sequence shown here is derived from an EMBL/GenBank/DDBJ whole genome shotgun (WGS) entry which is preliminary data.</text>
</comment>
<sequence>MVAGQHDRFDRWDNVELDRIARLPIEPGPWCNEQWLIRDAAGDNRRGSRGVCACPNCGRDVYWLGGNPDEGGDGVGLCYGHYFRWWRDGRAPIRKWLAREGQRPLGRTRGRPTPGPINFTELPASVAHEIRFVVGRKISRGDWTPNRSLRKFLKTLIHAAKGRVDDSLLEREPDQWLLLIRQFWPPVSSFDKVCAPYVRSFFRLLEGATDPDPWADDRWAWRDSFEFALQSDDAASPDTRAPLDWSGIAVPWLREVLQDFAKQQLVTSATAWNTVGTWIRAARVFSEYLVANGVSAPQSVDRPLFLEYLAWVRSSRGGSALGSVNTMAYLLETMRDTGFAPELGSAVFLRRGENPRSIARNPRPFPPDVIERVDRLIVENPLVDPTVRTMVATTRWAGCRISELVSLPIDCLRHNDGGYWIEYWMTKTQAWRRFPIPDSLADRLLEQQRRVRSEFGDAASLLFPGKRSNAAAGVTKPWSTSGLRHHLSALFDEHGITSSTVTGEPISGGDVHRFRHTVGMTLLNNGWTQQEVRDFLGHASDTMTSAYARITDETLARKAREFWAKQDTGNTRVDAGVERLRAKFTAALPNGFCRLPAAQKCDFRPNPCQDCSFHDPGGRAFLGTHILHRDQLRAVITEASAANEPEVVALNQPMLDKVEKIIAELENESPPEDTSEPEDGSR</sequence>
<dbReference type="Proteomes" id="UP001165663">
    <property type="component" value="Unassembled WGS sequence"/>
</dbReference>
<protein>
    <submittedName>
        <fullName evidence="3">Transposase</fullName>
    </submittedName>
</protein>
<dbReference type="GO" id="GO:0006310">
    <property type="term" value="P:DNA recombination"/>
    <property type="evidence" value="ECO:0007669"/>
    <property type="project" value="UniProtKB-KW"/>
</dbReference>
<dbReference type="Pfam" id="PF00589">
    <property type="entry name" value="Phage_integrase"/>
    <property type="match status" value="1"/>
</dbReference>
<gene>
    <name evidence="3" type="ORF">SRL2020028_56550</name>
</gene>
<dbReference type="PROSITE" id="PS51898">
    <property type="entry name" value="TYR_RECOMBINASE"/>
    <property type="match status" value="1"/>
</dbReference>
<proteinExistence type="predicted"/>
<dbReference type="GO" id="GO:0015074">
    <property type="term" value="P:DNA integration"/>
    <property type="evidence" value="ECO:0007669"/>
    <property type="project" value="InterPro"/>
</dbReference>
<dbReference type="InterPro" id="IPR050090">
    <property type="entry name" value="Tyrosine_recombinase_XerCD"/>
</dbReference>
<dbReference type="SUPFAM" id="SSF56349">
    <property type="entry name" value="DNA breaking-rejoining enzymes"/>
    <property type="match status" value="1"/>
</dbReference>
<organism evidence="3 4">
    <name type="scientific">Mycobacterium kiyosense</name>
    <dbReference type="NCBI Taxonomy" id="2871094"/>
    <lineage>
        <taxon>Bacteria</taxon>
        <taxon>Bacillati</taxon>
        <taxon>Actinomycetota</taxon>
        <taxon>Actinomycetes</taxon>
        <taxon>Mycobacteriales</taxon>
        <taxon>Mycobacteriaceae</taxon>
        <taxon>Mycobacterium</taxon>
    </lineage>
</organism>
<dbReference type="CDD" id="cd00397">
    <property type="entry name" value="DNA_BRE_C"/>
    <property type="match status" value="1"/>
</dbReference>
<reference evidence="3" key="1">
    <citation type="submission" date="2022-07" db="EMBL/GenBank/DDBJ databases">
        <title>Mycobacterium kiyosense sp. nov., scotochromogenic slow-glowing species isolated from respiratory specimens.</title>
        <authorList>
            <person name="Fukano H."/>
            <person name="Kazumi Y."/>
            <person name="Sakagami N."/>
            <person name="Ato M."/>
            <person name="Mitarai S."/>
            <person name="Hoshino Y."/>
        </authorList>
    </citation>
    <scope>NUCLEOTIDE SEQUENCE</scope>
    <source>
        <strain evidence="3">SRL2020-028</strain>
    </source>
</reference>
<dbReference type="GO" id="GO:0003677">
    <property type="term" value="F:DNA binding"/>
    <property type="evidence" value="ECO:0007669"/>
    <property type="project" value="InterPro"/>
</dbReference>
<dbReference type="InterPro" id="IPR011010">
    <property type="entry name" value="DNA_brk_join_enz"/>
</dbReference>